<evidence type="ECO:0000256" key="9">
    <source>
        <dbReference type="ARBA" id="ARBA00022801"/>
    </source>
</evidence>
<dbReference type="Proteomes" id="UP000440224">
    <property type="component" value="Unassembled WGS sequence"/>
</dbReference>
<dbReference type="GO" id="GO:0005615">
    <property type="term" value="C:extracellular space"/>
    <property type="evidence" value="ECO:0007669"/>
    <property type="project" value="TreeGrafter"/>
</dbReference>
<dbReference type="Pfam" id="PF01433">
    <property type="entry name" value="Peptidase_M1"/>
    <property type="match status" value="1"/>
</dbReference>
<dbReference type="AlphaFoldDB" id="A0A6N7PV29"/>
<dbReference type="GO" id="GO:0016285">
    <property type="term" value="F:alanyl aminopeptidase activity"/>
    <property type="evidence" value="ECO:0007669"/>
    <property type="project" value="UniProtKB-EC"/>
</dbReference>
<feature type="domain" description="Aminopeptidase N-like N-terminal" evidence="13">
    <location>
        <begin position="37"/>
        <end position="211"/>
    </location>
</feature>
<dbReference type="InterPro" id="IPR050344">
    <property type="entry name" value="Peptidase_M1_aminopeptidases"/>
</dbReference>
<evidence type="ECO:0000259" key="13">
    <source>
        <dbReference type="Pfam" id="PF17900"/>
    </source>
</evidence>
<comment type="catalytic activity">
    <reaction evidence="1">
        <text>Release of an N-terminal amino acid, Xaa-|-Yaa- from a peptide, amide or arylamide. Xaa is preferably Ala, but may be most amino acids including Pro (slow action). When a terminal hydrophobic residue is followed by a prolyl residue, the two may be released as an intact Xaa-Pro dipeptide.</text>
        <dbReference type="EC" id="3.4.11.2"/>
    </reaction>
</comment>
<dbReference type="PANTHER" id="PTHR11533:SF174">
    <property type="entry name" value="PUROMYCIN-SENSITIVE AMINOPEPTIDASE-RELATED"/>
    <property type="match status" value="1"/>
</dbReference>
<evidence type="ECO:0000313" key="14">
    <source>
        <dbReference type="EMBL" id="MRG96082.1"/>
    </source>
</evidence>
<evidence type="ECO:0000256" key="3">
    <source>
        <dbReference type="ARBA" id="ARBA00010136"/>
    </source>
</evidence>
<dbReference type="GO" id="GO:0016020">
    <property type="term" value="C:membrane"/>
    <property type="evidence" value="ECO:0007669"/>
    <property type="project" value="TreeGrafter"/>
</dbReference>
<evidence type="ECO:0000256" key="6">
    <source>
        <dbReference type="ARBA" id="ARBA00022438"/>
    </source>
</evidence>
<dbReference type="SUPFAM" id="SSF63737">
    <property type="entry name" value="Leukotriene A4 hydrolase N-terminal domain"/>
    <property type="match status" value="1"/>
</dbReference>
<dbReference type="GO" id="GO:0042277">
    <property type="term" value="F:peptide binding"/>
    <property type="evidence" value="ECO:0007669"/>
    <property type="project" value="TreeGrafter"/>
</dbReference>
<dbReference type="GO" id="GO:0070006">
    <property type="term" value="F:metalloaminopeptidase activity"/>
    <property type="evidence" value="ECO:0007669"/>
    <property type="project" value="TreeGrafter"/>
</dbReference>
<keyword evidence="8" id="KW-0479">Metal-binding</keyword>
<dbReference type="GO" id="GO:0005737">
    <property type="term" value="C:cytoplasm"/>
    <property type="evidence" value="ECO:0007669"/>
    <property type="project" value="TreeGrafter"/>
</dbReference>
<dbReference type="RefSeq" id="WP_153822889.1">
    <property type="nucleotide sequence ID" value="NZ_WJIE01000010.1"/>
</dbReference>
<evidence type="ECO:0000256" key="5">
    <source>
        <dbReference type="ARBA" id="ARBA00015611"/>
    </source>
</evidence>
<keyword evidence="10" id="KW-0862">Zinc</keyword>
<reference evidence="14 15" key="1">
    <citation type="submission" date="2019-10" db="EMBL/GenBank/DDBJ databases">
        <title>A soil myxobacterium in the family Polyangiaceae.</title>
        <authorList>
            <person name="Li Y."/>
            <person name="Wang J."/>
        </authorList>
    </citation>
    <scope>NUCLEOTIDE SEQUENCE [LARGE SCALE GENOMIC DNA]</scope>
    <source>
        <strain evidence="14 15">DSM 14734</strain>
    </source>
</reference>
<keyword evidence="7" id="KW-0645">Protease</keyword>
<dbReference type="InterPro" id="IPR014782">
    <property type="entry name" value="Peptidase_M1_dom"/>
</dbReference>
<proteinExistence type="inferred from homology"/>
<evidence type="ECO:0000256" key="11">
    <source>
        <dbReference type="ARBA" id="ARBA00023049"/>
    </source>
</evidence>
<evidence type="ECO:0000256" key="2">
    <source>
        <dbReference type="ARBA" id="ARBA00001947"/>
    </source>
</evidence>
<evidence type="ECO:0000256" key="8">
    <source>
        <dbReference type="ARBA" id="ARBA00022723"/>
    </source>
</evidence>
<dbReference type="PROSITE" id="PS51257">
    <property type="entry name" value="PROKAR_LIPOPROTEIN"/>
    <property type="match status" value="1"/>
</dbReference>
<dbReference type="SUPFAM" id="SSF55486">
    <property type="entry name" value="Metalloproteases ('zincins'), catalytic domain"/>
    <property type="match status" value="1"/>
</dbReference>
<evidence type="ECO:0000256" key="10">
    <source>
        <dbReference type="ARBA" id="ARBA00022833"/>
    </source>
</evidence>
<dbReference type="InterPro" id="IPR045357">
    <property type="entry name" value="Aminopeptidase_N-like_N"/>
</dbReference>
<evidence type="ECO:0000256" key="7">
    <source>
        <dbReference type="ARBA" id="ARBA00022670"/>
    </source>
</evidence>
<accession>A0A6N7PV29</accession>
<dbReference type="PANTHER" id="PTHR11533">
    <property type="entry name" value="PROTEASE M1 ZINC METALLOPROTEASE"/>
    <property type="match status" value="1"/>
</dbReference>
<dbReference type="GO" id="GO:0043171">
    <property type="term" value="P:peptide catabolic process"/>
    <property type="evidence" value="ECO:0007669"/>
    <property type="project" value="TreeGrafter"/>
</dbReference>
<comment type="cofactor">
    <cofactor evidence="2">
        <name>Zn(2+)</name>
        <dbReference type="ChEBI" id="CHEBI:29105"/>
    </cofactor>
</comment>
<comment type="similarity">
    <text evidence="3">Belongs to the peptidase M1 family.</text>
</comment>
<dbReference type="Gene3D" id="2.60.40.1730">
    <property type="entry name" value="tricorn interacting facor f3 domain"/>
    <property type="match status" value="1"/>
</dbReference>
<sequence length="821" mass="87780">MRPFGLAFLSTLTIPLLTTGCGSSPLEEATRDYDVTRYELEGAFDWSTRKLDATVAVTLTLTEDAPAITLDSRVAVKAVRIVGAEDPEYEVDPEAGVLAVSLEDAPSAARGQTLVIEIDYQASTSDNLYAVQKRLGDPVLPRALYTDSEPLGASSWMPCNDAPTDRALFSVSLKIPAAEQLIANGRLVLDIVDGPDAHVVKYETAWTLPTYQMAFAVSQFEVTKAQTKTGLPVEVWSRLGLPGSHAEMAKALAGMIDHLTPLVGAYPFERYALVLLPAFPVGGMENASISFQRETSSTEPGIHGDYYLAAHELAHQWFGDLVTVEAWDDIWIKEGMANLLEYEVGRVFTDASGQGTLHGDHFHGEDGVPIRDPRLAPADKYTSGPYSRAAWLHTQIRSLLGDEAYFESVRGILKKHRFGAVGTDAFVGAFAEALGPEATTRVRRAIDAKVMPRIELRAAPDAAFEVVVEDPDVALVAPLVVRWYGADGSAEEVSLRRGEVATIPTAATEVLLVVDPDDVHPELEVAGEDTLVEAWTRARAPLSADARAVFAGLGGAAQVSGLRAAEASGAAMVTPAEVEGLVSGLHADGAKALALRLGCGIAASAEDPAEQEAWKGVLSPMLEVGPPSFGLGWISAGVGACNDVAPPEELFAAEWPKLEAGLMGEEMAFTRLLYLGAWQLSEDHELATFGAVASKATSLRARRIALDHLARRAPGVTNPSWVDFYLGLLRETRTSETLPSMMGAASWVVFNTGIGRDEFITELGEILHEEATRPAHARAVCIGVRLLGDAPGARDTFLAGLADAPLSEAARKLVKNPEACF</sequence>
<dbReference type="InterPro" id="IPR027268">
    <property type="entry name" value="Peptidase_M4/M1_CTD_sf"/>
</dbReference>
<dbReference type="GO" id="GO:0008270">
    <property type="term" value="F:zinc ion binding"/>
    <property type="evidence" value="ECO:0007669"/>
    <property type="project" value="InterPro"/>
</dbReference>
<dbReference type="InterPro" id="IPR001930">
    <property type="entry name" value="Peptidase_M1"/>
</dbReference>
<gene>
    <name evidence="14" type="ORF">GF068_29795</name>
</gene>
<dbReference type="OrthoDB" id="9816201at2"/>
<evidence type="ECO:0000259" key="12">
    <source>
        <dbReference type="Pfam" id="PF01433"/>
    </source>
</evidence>
<dbReference type="PRINTS" id="PR00756">
    <property type="entry name" value="ALADIPTASE"/>
</dbReference>
<evidence type="ECO:0000256" key="4">
    <source>
        <dbReference type="ARBA" id="ARBA00012564"/>
    </source>
</evidence>
<keyword evidence="9" id="KW-0378">Hydrolase</keyword>
<keyword evidence="11" id="KW-0482">Metalloprotease</keyword>
<evidence type="ECO:0000313" key="15">
    <source>
        <dbReference type="Proteomes" id="UP000440224"/>
    </source>
</evidence>
<dbReference type="EC" id="3.4.11.2" evidence="4"/>
<keyword evidence="6 14" id="KW-0031">Aminopeptidase</keyword>
<dbReference type="Pfam" id="PF17900">
    <property type="entry name" value="Peptidase_M1_N"/>
    <property type="match status" value="1"/>
</dbReference>
<evidence type="ECO:0000256" key="1">
    <source>
        <dbReference type="ARBA" id="ARBA00000098"/>
    </source>
</evidence>
<dbReference type="InterPro" id="IPR042097">
    <property type="entry name" value="Aminopeptidase_N-like_N_sf"/>
</dbReference>
<keyword evidence="15" id="KW-1185">Reference proteome</keyword>
<dbReference type="GO" id="GO:0006508">
    <property type="term" value="P:proteolysis"/>
    <property type="evidence" value="ECO:0007669"/>
    <property type="project" value="UniProtKB-KW"/>
</dbReference>
<name>A0A6N7PV29_9BACT</name>
<dbReference type="EMBL" id="WJIE01000010">
    <property type="protein sequence ID" value="MRG96082.1"/>
    <property type="molecule type" value="Genomic_DNA"/>
</dbReference>
<feature type="domain" description="Peptidase M1 membrane alanine aminopeptidase" evidence="12">
    <location>
        <begin position="265"/>
        <end position="435"/>
    </location>
</feature>
<comment type="caution">
    <text evidence="14">The sequence shown here is derived from an EMBL/GenBank/DDBJ whole genome shotgun (WGS) entry which is preliminary data.</text>
</comment>
<dbReference type="Gene3D" id="1.10.390.10">
    <property type="entry name" value="Neutral Protease Domain 2"/>
    <property type="match status" value="1"/>
</dbReference>
<protein>
    <recommendedName>
        <fullName evidence="5">Aminopeptidase N</fullName>
        <ecNumber evidence="4">3.4.11.2</ecNumber>
    </recommendedName>
</protein>
<organism evidence="14 15">
    <name type="scientific">Polyangium spumosum</name>
    <dbReference type="NCBI Taxonomy" id="889282"/>
    <lineage>
        <taxon>Bacteria</taxon>
        <taxon>Pseudomonadati</taxon>
        <taxon>Myxococcota</taxon>
        <taxon>Polyangia</taxon>
        <taxon>Polyangiales</taxon>
        <taxon>Polyangiaceae</taxon>
        <taxon>Polyangium</taxon>
    </lineage>
</organism>